<dbReference type="InterPro" id="IPR037883">
    <property type="entry name" value="Knr4/Smi1-like_sf"/>
</dbReference>
<dbReference type="SUPFAM" id="SSF160631">
    <property type="entry name" value="SMI1/KNR4-like"/>
    <property type="match status" value="1"/>
</dbReference>
<feature type="domain" description="ApaG" evidence="3">
    <location>
        <begin position="299"/>
        <end position="440"/>
    </location>
</feature>
<proteinExistence type="predicted"/>
<evidence type="ECO:0000313" key="5">
    <source>
        <dbReference type="Proteomes" id="UP000554482"/>
    </source>
</evidence>
<protein>
    <submittedName>
        <fullName evidence="4">F-box protein skip16</fullName>
    </submittedName>
</protein>
<dbReference type="OrthoDB" id="2305498at2759"/>
<organism evidence="4 5">
    <name type="scientific">Thalictrum thalictroides</name>
    <name type="common">Rue-anemone</name>
    <name type="synonym">Anemone thalictroides</name>
    <dbReference type="NCBI Taxonomy" id="46969"/>
    <lineage>
        <taxon>Eukaryota</taxon>
        <taxon>Viridiplantae</taxon>
        <taxon>Streptophyta</taxon>
        <taxon>Embryophyta</taxon>
        <taxon>Tracheophyta</taxon>
        <taxon>Spermatophyta</taxon>
        <taxon>Magnoliopsida</taxon>
        <taxon>Ranunculales</taxon>
        <taxon>Ranunculaceae</taxon>
        <taxon>Thalictroideae</taxon>
        <taxon>Thalictrum</taxon>
    </lineage>
</organism>
<dbReference type="InterPro" id="IPR036047">
    <property type="entry name" value="F-box-like_dom_sf"/>
</dbReference>
<gene>
    <name evidence="4" type="ORF">FRX31_003168</name>
</gene>
<keyword evidence="2" id="KW-0833">Ubl conjugation pathway</keyword>
<reference evidence="4 5" key="1">
    <citation type="submission" date="2020-06" db="EMBL/GenBank/DDBJ databases">
        <title>Transcriptomic and genomic resources for Thalictrum thalictroides and T. hernandezii: Facilitating candidate gene discovery in an emerging model plant lineage.</title>
        <authorList>
            <person name="Arias T."/>
            <person name="Riano-Pachon D.M."/>
            <person name="Di Stilio V.S."/>
        </authorList>
    </citation>
    <scope>NUCLEOTIDE SEQUENCE [LARGE SCALE GENOMIC DNA]</scope>
    <source>
        <strain evidence="5">cv. WT478/WT964</strain>
        <tissue evidence="4">Leaves</tissue>
    </source>
</reference>
<dbReference type="SUPFAM" id="SSF81383">
    <property type="entry name" value="F-box domain"/>
    <property type="match status" value="1"/>
</dbReference>
<dbReference type="PANTHER" id="PTHR47463">
    <property type="entry name" value="F-BOX PROTEIN SKIP16"/>
    <property type="match status" value="1"/>
</dbReference>
<dbReference type="PROSITE" id="PS51087">
    <property type="entry name" value="APAG"/>
    <property type="match status" value="1"/>
</dbReference>
<dbReference type="AlphaFoldDB" id="A0A7J6XCM6"/>
<evidence type="ECO:0000313" key="4">
    <source>
        <dbReference type="EMBL" id="KAF5207243.1"/>
    </source>
</evidence>
<sequence>MMMTKTMEMVFLDGLGDLSLHLIALKLGPKDTAVLACVNKRLRDSAYEETLWRTFCQHDLHITTPHDPSGNPTQSFKLAYQLWRHSFSMYPWPLVKRVHNCWSTLKNWLSLHFPEAAHTLQIGASESDIKLLEDKLSVKLPLSTKLLYRFCNGQLLPDHDTPLGSPLGLIGGYHFYNHLVNVYLLPLPQVISKTKDFVRHLGFSNRSKYIVVASSSTYNQKLFFLNCISGQLYVGTNNLSTDGEMMPCVSVPAVIQRDSMLLWLEEHARRLETGIIHLRHQGKIPRINLFPQEAPFCSTAVTNGVQIRASAVFVPELSNLQEESEKYWFSYSIRMSLLSEEHIASGTPLTSCQLYWRHWIIRANDFVVSDVDGEAVIGKYPLLHPDGKEFIYESCTPLPSCPGSIDGTFTFVPGRLTNPKGGPFMVEVAQFPLQLPDFIY</sequence>
<comment type="caution">
    <text evidence="4">The sequence shown here is derived from an EMBL/GenBank/DDBJ whole genome shotgun (WGS) entry which is preliminary data.</text>
</comment>
<evidence type="ECO:0000256" key="1">
    <source>
        <dbReference type="ARBA" id="ARBA00004906"/>
    </source>
</evidence>
<evidence type="ECO:0000256" key="2">
    <source>
        <dbReference type="ARBA" id="ARBA00022786"/>
    </source>
</evidence>
<name>A0A7J6XCM6_THATH</name>
<dbReference type="InterPro" id="IPR007474">
    <property type="entry name" value="ApaG_domain"/>
</dbReference>
<dbReference type="Gene3D" id="2.60.40.1470">
    <property type="entry name" value="ApaG domain"/>
    <property type="match status" value="1"/>
</dbReference>
<dbReference type="Pfam" id="PF04379">
    <property type="entry name" value="DUF525"/>
    <property type="match status" value="1"/>
</dbReference>
<dbReference type="SUPFAM" id="SSF110069">
    <property type="entry name" value="ApaG-like"/>
    <property type="match status" value="1"/>
</dbReference>
<dbReference type="PANTHER" id="PTHR47463:SF2">
    <property type="entry name" value="F-BOX PROTEIN SKIP16"/>
    <property type="match status" value="1"/>
</dbReference>
<comment type="pathway">
    <text evidence="1">Protein modification; protein ubiquitination.</text>
</comment>
<accession>A0A7J6XCM6</accession>
<dbReference type="InterPro" id="IPR036767">
    <property type="entry name" value="ApaG_sf"/>
</dbReference>
<dbReference type="Proteomes" id="UP000554482">
    <property type="component" value="Unassembled WGS sequence"/>
</dbReference>
<keyword evidence="5" id="KW-1185">Reference proteome</keyword>
<evidence type="ECO:0000259" key="3">
    <source>
        <dbReference type="PROSITE" id="PS51087"/>
    </source>
</evidence>
<dbReference type="EMBL" id="JABWDY010001660">
    <property type="protein sequence ID" value="KAF5207243.1"/>
    <property type="molecule type" value="Genomic_DNA"/>
</dbReference>